<keyword evidence="1" id="KW-1133">Transmembrane helix</keyword>
<evidence type="ECO:0000256" key="1">
    <source>
        <dbReference type="SAM" id="Phobius"/>
    </source>
</evidence>
<protein>
    <submittedName>
        <fullName evidence="2">(northern house mosquito) hypothetical protein</fullName>
    </submittedName>
</protein>
<accession>A0A8D8FBS8</accession>
<keyword evidence="1" id="KW-0812">Transmembrane</keyword>
<name>A0A8D8FBS8_CULPI</name>
<reference evidence="2" key="1">
    <citation type="submission" date="2021-05" db="EMBL/GenBank/DDBJ databases">
        <authorList>
            <person name="Alioto T."/>
            <person name="Alioto T."/>
            <person name="Gomez Garrido J."/>
        </authorList>
    </citation>
    <scope>NUCLEOTIDE SEQUENCE</scope>
</reference>
<evidence type="ECO:0000313" key="2">
    <source>
        <dbReference type="EMBL" id="CAG6464279.1"/>
    </source>
</evidence>
<keyword evidence="1" id="KW-0472">Membrane</keyword>
<dbReference type="EMBL" id="HBUE01050740">
    <property type="protein sequence ID" value="CAG6464279.1"/>
    <property type="molecule type" value="Transcribed_RNA"/>
</dbReference>
<feature type="transmembrane region" description="Helical" evidence="1">
    <location>
        <begin position="9"/>
        <end position="26"/>
    </location>
</feature>
<sequence>MPKAKNDFFFKFNLCIWIMLCVYYFLDQKSHFASFVRPNLYLDNGSSDRFGVFGKVVGSAIGLLKKERHALKNTIFLPYPFPPRTRDKKDMEDGSVDSPFFNGIRENLHDIHK</sequence>
<proteinExistence type="predicted"/>
<organism evidence="2">
    <name type="scientific">Culex pipiens</name>
    <name type="common">House mosquito</name>
    <dbReference type="NCBI Taxonomy" id="7175"/>
    <lineage>
        <taxon>Eukaryota</taxon>
        <taxon>Metazoa</taxon>
        <taxon>Ecdysozoa</taxon>
        <taxon>Arthropoda</taxon>
        <taxon>Hexapoda</taxon>
        <taxon>Insecta</taxon>
        <taxon>Pterygota</taxon>
        <taxon>Neoptera</taxon>
        <taxon>Endopterygota</taxon>
        <taxon>Diptera</taxon>
        <taxon>Nematocera</taxon>
        <taxon>Culicoidea</taxon>
        <taxon>Culicidae</taxon>
        <taxon>Culicinae</taxon>
        <taxon>Culicini</taxon>
        <taxon>Culex</taxon>
        <taxon>Culex</taxon>
    </lineage>
</organism>
<dbReference type="AlphaFoldDB" id="A0A8D8FBS8"/>